<keyword evidence="1" id="KW-1133">Transmembrane helix</keyword>
<evidence type="ECO:0000313" key="2">
    <source>
        <dbReference type="EMBL" id="GAX09060.1"/>
    </source>
</evidence>
<keyword evidence="3" id="KW-1185">Reference proteome</keyword>
<dbReference type="EMBL" id="BCMJ01000013">
    <property type="protein sequence ID" value="GAX09060.1"/>
    <property type="molecule type" value="Genomic_DNA"/>
</dbReference>
<feature type="transmembrane region" description="Helical" evidence="1">
    <location>
        <begin position="7"/>
        <end position="25"/>
    </location>
</feature>
<organism evidence="2 3">
    <name type="scientific">Secundilactobacillus silagincola</name>
    <dbReference type="NCBI Taxonomy" id="1714681"/>
    <lineage>
        <taxon>Bacteria</taxon>
        <taxon>Bacillati</taxon>
        <taxon>Bacillota</taxon>
        <taxon>Bacilli</taxon>
        <taxon>Lactobacillales</taxon>
        <taxon>Lactobacillaceae</taxon>
        <taxon>Secundilactobacillus</taxon>
    </lineage>
</organism>
<reference evidence="2 3" key="1">
    <citation type="submission" date="2015-11" db="EMBL/GenBank/DDBJ databases">
        <title>Draft genome sequences of new species of the genus Lactobacillus isolated from orchardgrass silage.</title>
        <authorList>
            <person name="Tohno M."/>
            <person name="Tanizawa Y."/>
            <person name="Arita M."/>
        </authorList>
    </citation>
    <scope>NUCLEOTIDE SEQUENCE [LARGE SCALE GENOMIC DNA]</scope>
    <source>
        <strain evidence="2 3">IWT5</strain>
    </source>
</reference>
<evidence type="ECO:0000256" key="1">
    <source>
        <dbReference type="SAM" id="Phobius"/>
    </source>
</evidence>
<comment type="caution">
    <text evidence="2">The sequence shown here is derived from an EMBL/GenBank/DDBJ whole genome shotgun (WGS) entry which is preliminary data.</text>
</comment>
<proteinExistence type="predicted"/>
<name>A0A1Z5J4Q0_9LACO</name>
<accession>A0A1Z5J4Q0</accession>
<sequence>MKKQFHLQDIILITMIALIFGAIFYQKSSASSFFIAY</sequence>
<keyword evidence="1" id="KW-0812">Transmembrane</keyword>
<dbReference type="AlphaFoldDB" id="A0A1Z5J4Q0"/>
<dbReference type="Proteomes" id="UP000223370">
    <property type="component" value="Unassembled WGS sequence"/>
</dbReference>
<gene>
    <name evidence="2" type="ORF">IWT5_02243</name>
</gene>
<evidence type="ECO:0000313" key="3">
    <source>
        <dbReference type="Proteomes" id="UP000223370"/>
    </source>
</evidence>
<protein>
    <submittedName>
        <fullName evidence="2">Uncharacterized protein</fullName>
    </submittedName>
</protein>
<keyword evidence="1" id="KW-0472">Membrane</keyword>